<feature type="transmembrane region" description="Helical" evidence="9">
    <location>
        <begin position="180"/>
        <end position="201"/>
    </location>
</feature>
<dbReference type="InterPro" id="IPR022645">
    <property type="entry name" value="SecD/SecF_bac"/>
</dbReference>
<dbReference type="Proteomes" id="UP000253940">
    <property type="component" value="Chromosome"/>
</dbReference>
<keyword evidence="3 9" id="KW-1003">Cell membrane</keyword>
<organism evidence="11 12">
    <name type="scientific">Aquirhabdus parva</name>
    <dbReference type="NCBI Taxonomy" id="2283318"/>
    <lineage>
        <taxon>Bacteria</taxon>
        <taxon>Pseudomonadati</taxon>
        <taxon>Pseudomonadota</taxon>
        <taxon>Gammaproteobacteria</taxon>
        <taxon>Moraxellales</taxon>
        <taxon>Moraxellaceae</taxon>
        <taxon>Aquirhabdus</taxon>
    </lineage>
</organism>
<feature type="transmembrane region" description="Helical" evidence="9">
    <location>
        <begin position="258"/>
        <end position="275"/>
    </location>
</feature>
<feature type="transmembrane region" description="Helical" evidence="9">
    <location>
        <begin position="152"/>
        <end position="173"/>
    </location>
</feature>
<dbReference type="AlphaFoldDB" id="A0A345P7S1"/>
<evidence type="ECO:0000256" key="7">
    <source>
        <dbReference type="ARBA" id="ARBA00023010"/>
    </source>
</evidence>
<dbReference type="PANTHER" id="PTHR30081:SF8">
    <property type="entry name" value="PROTEIN TRANSLOCASE SUBUNIT SECF"/>
    <property type="match status" value="1"/>
</dbReference>
<keyword evidence="2 9" id="KW-0813">Transport</keyword>
<dbReference type="InterPro" id="IPR048634">
    <property type="entry name" value="SecD_SecF_C"/>
</dbReference>
<dbReference type="InterPro" id="IPR022646">
    <property type="entry name" value="SecD/SecF_CS"/>
</dbReference>
<dbReference type="PANTHER" id="PTHR30081">
    <property type="entry name" value="PROTEIN-EXPORT MEMBRANE PROTEIN SEC"/>
    <property type="match status" value="1"/>
</dbReference>
<accession>A0A345P7S1</accession>
<dbReference type="GO" id="GO:0065002">
    <property type="term" value="P:intracellular protein transmembrane transport"/>
    <property type="evidence" value="ECO:0007669"/>
    <property type="project" value="UniProtKB-UniRule"/>
</dbReference>
<dbReference type="GO" id="GO:0005886">
    <property type="term" value="C:plasma membrane"/>
    <property type="evidence" value="ECO:0007669"/>
    <property type="project" value="UniProtKB-SubCell"/>
</dbReference>
<evidence type="ECO:0000256" key="6">
    <source>
        <dbReference type="ARBA" id="ARBA00022989"/>
    </source>
</evidence>
<keyword evidence="6 9" id="KW-1133">Transmembrane helix</keyword>
<proteinExistence type="inferred from homology"/>
<comment type="similarity">
    <text evidence="9">Belongs to the SecD/SecF family. SecF subfamily.</text>
</comment>
<keyword evidence="5 9" id="KW-0653">Protein transport</keyword>
<feature type="transmembrane region" description="Helical" evidence="9">
    <location>
        <begin position="281"/>
        <end position="308"/>
    </location>
</feature>
<gene>
    <name evidence="9 11" type="primary">secF</name>
    <name evidence="11" type="ORF">HYN46_11050</name>
</gene>
<keyword evidence="7 9" id="KW-0811">Translocation</keyword>
<dbReference type="GO" id="GO:0015450">
    <property type="term" value="F:protein-transporting ATPase activity"/>
    <property type="evidence" value="ECO:0007669"/>
    <property type="project" value="InterPro"/>
</dbReference>
<name>A0A345P7S1_9GAMM</name>
<comment type="function">
    <text evidence="9">Part of the Sec protein translocase complex. Interacts with the SecYEG preprotein conducting channel. SecDF uses the proton motive force (PMF) to complete protein translocation after the ATP-dependent function of SecA.</text>
</comment>
<evidence type="ECO:0000256" key="2">
    <source>
        <dbReference type="ARBA" id="ARBA00022448"/>
    </source>
</evidence>
<evidence type="ECO:0000259" key="10">
    <source>
        <dbReference type="Pfam" id="PF02355"/>
    </source>
</evidence>
<evidence type="ECO:0000256" key="1">
    <source>
        <dbReference type="ARBA" id="ARBA00004651"/>
    </source>
</evidence>
<reference evidence="11 12" key="1">
    <citation type="submission" date="2018-07" db="EMBL/GenBank/DDBJ databases">
        <title>Genome sequencing of Moraxellaceae gen. HYN0046.</title>
        <authorList>
            <person name="Kim M."/>
            <person name="Yi H."/>
        </authorList>
    </citation>
    <scope>NUCLEOTIDE SEQUENCE [LARGE SCALE GENOMIC DNA]</scope>
    <source>
        <strain evidence="11 12">HYN0046</strain>
    </source>
</reference>
<evidence type="ECO:0000256" key="4">
    <source>
        <dbReference type="ARBA" id="ARBA00022692"/>
    </source>
</evidence>
<evidence type="ECO:0000313" key="12">
    <source>
        <dbReference type="Proteomes" id="UP000253940"/>
    </source>
</evidence>
<keyword evidence="8 9" id="KW-0472">Membrane</keyword>
<feature type="transmembrane region" description="Helical" evidence="9">
    <location>
        <begin position="207"/>
        <end position="228"/>
    </location>
</feature>
<dbReference type="InterPro" id="IPR005665">
    <property type="entry name" value="SecF_bac"/>
</dbReference>
<dbReference type="Gene3D" id="1.20.1640.10">
    <property type="entry name" value="Multidrug efflux transporter AcrB transmembrane domain"/>
    <property type="match status" value="1"/>
</dbReference>
<dbReference type="GO" id="GO:0006605">
    <property type="term" value="P:protein targeting"/>
    <property type="evidence" value="ECO:0007669"/>
    <property type="project" value="UniProtKB-UniRule"/>
</dbReference>
<evidence type="ECO:0000256" key="5">
    <source>
        <dbReference type="ARBA" id="ARBA00022927"/>
    </source>
</evidence>
<feature type="transmembrane region" description="Helical" evidence="9">
    <location>
        <begin position="39"/>
        <end position="56"/>
    </location>
</feature>
<protein>
    <recommendedName>
        <fullName evidence="9">Protein-export membrane protein SecF</fullName>
    </recommendedName>
</protein>
<evidence type="ECO:0000256" key="3">
    <source>
        <dbReference type="ARBA" id="ARBA00022475"/>
    </source>
</evidence>
<comment type="subunit">
    <text evidence="9">Forms a complex with SecD. Part of the essential Sec protein translocation apparatus which comprises SecA, SecYEG and auxiliary proteins SecDF-YajC and YidC.</text>
</comment>
<feature type="domain" description="Protein export membrane protein SecD/SecF C-terminal" evidence="10">
    <location>
        <begin position="133"/>
        <end position="309"/>
    </location>
</feature>
<dbReference type="GO" id="GO:0043952">
    <property type="term" value="P:protein transport by the Sec complex"/>
    <property type="evidence" value="ECO:0007669"/>
    <property type="project" value="UniProtKB-UniRule"/>
</dbReference>
<keyword evidence="12" id="KW-1185">Reference proteome</keyword>
<dbReference type="SUPFAM" id="SSF82866">
    <property type="entry name" value="Multidrug efflux transporter AcrB transmembrane domain"/>
    <property type="match status" value="1"/>
</dbReference>
<evidence type="ECO:0000313" key="11">
    <source>
        <dbReference type="EMBL" id="AXI03330.1"/>
    </source>
</evidence>
<comment type="subcellular location">
    <subcellularLocation>
        <location evidence="1 9">Cell membrane</location>
        <topology evidence="1 9">Multi-pass membrane protein</topology>
    </subcellularLocation>
</comment>
<dbReference type="EMBL" id="CP031222">
    <property type="protein sequence ID" value="AXI03330.1"/>
    <property type="molecule type" value="Genomic_DNA"/>
</dbReference>
<sequence>MANQTPLNQQAANTDPTETIEQYQHDELVIRFMRFRKPLALLSMLLVIIALGSIMTKGLHLGLDFTGGIAAEVNYTQAVQQTDVQAALTKAGFHDPVVQYLGTQRDLLVRMPAQEKPPTDVSAYIQQAVQLPNNSATVQKVDVVGSQVGSDLYLHSLGAIGLSLLLMMTYVAIRFQFKFAVGAVISLLHVTILTVGAFSVFNWPFDLTVLAAVLALIGYSLNDTIVVFDRIRENFRKIRGASAIEIVDISLTETFRRTVMTVATVALVALAMLFLGGDGLYWFSVALLIGLVVGTYSSVYIATGYAIFMGLSRQDFIVNVKPEFEEEVVVFNDPKARSK</sequence>
<dbReference type="PRINTS" id="PR01755">
    <property type="entry name" value="SECFTRNLCASE"/>
</dbReference>
<keyword evidence="4 9" id="KW-0812">Transmembrane</keyword>
<dbReference type="OrthoDB" id="9774769at2"/>
<evidence type="ECO:0000256" key="8">
    <source>
        <dbReference type="ARBA" id="ARBA00023136"/>
    </source>
</evidence>
<dbReference type="NCBIfam" id="TIGR00966">
    <property type="entry name" value="transloc_SecF"/>
    <property type="match status" value="1"/>
</dbReference>
<dbReference type="RefSeq" id="WP_114899439.1">
    <property type="nucleotide sequence ID" value="NZ_CP031222.1"/>
</dbReference>
<evidence type="ECO:0000256" key="9">
    <source>
        <dbReference type="HAMAP-Rule" id="MF_01464"/>
    </source>
</evidence>
<dbReference type="HAMAP" id="MF_01464_B">
    <property type="entry name" value="SecF_B"/>
    <property type="match status" value="1"/>
</dbReference>
<dbReference type="KEGG" id="mbah:HYN46_11050"/>
<dbReference type="Pfam" id="PF02355">
    <property type="entry name" value="SecD_SecF_C"/>
    <property type="match status" value="1"/>
</dbReference>
<dbReference type="Pfam" id="PF07549">
    <property type="entry name" value="Sec_GG"/>
    <property type="match status" value="1"/>
</dbReference>
<dbReference type="InterPro" id="IPR022813">
    <property type="entry name" value="SecD/SecF_arch_bac"/>
</dbReference>